<dbReference type="STRING" id="46731.A0A3M6U455"/>
<name>A0A3M6U455_POCDA</name>
<organism evidence="2 3">
    <name type="scientific">Pocillopora damicornis</name>
    <name type="common">Cauliflower coral</name>
    <name type="synonym">Millepora damicornis</name>
    <dbReference type="NCBI Taxonomy" id="46731"/>
    <lineage>
        <taxon>Eukaryota</taxon>
        <taxon>Metazoa</taxon>
        <taxon>Cnidaria</taxon>
        <taxon>Anthozoa</taxon>
        <taxon>Hexacorallia</taxon>
        <taxon>Scleractinia</taxon>
        <taxon>Astrocoeniina</taxon>
        <taxon>Pocilloporidae</taxon>
        <taxon>Pocillopora</taxon>
    </lineage>
</organism>
<evidence type="ECO:0000256" key="1">
    <source>
        <dbReference type="SAM" id="MobiDB-lite"/>
    </source>
</evidence>
<sequence>MAAHRCFSLLGYFKGAEQNTKQSTSKDKEASTTTGCKDSEPKAKKERAFKEAWRKEFEWLIGSQNFQLDGLRSHERSAGHVLSVDAKAAKNKGTRKGTINAALPRLEKDTVAKMEKLFNTAYYVCYLKMPFSSFPHLCSLQTENGFMLGQTCRNDYGCKEFCKHTSQVMKDEQAAIIRNAPFLSVLANGSTDLSVIEEEIVYVRCVLPSAETITFYVGLEEVPSAKAPGILHAIETVMDEKDNSWPRTREQLGLYGEEDVVVLANHYRNVLNRSDFDINEAKDEWLSLKPHALNTRAMKTLTKQVFWNQIYTLNYAQFSLVLMLMEISFTMAVSSSYCERGFSCMSRLQTEYRNSLDVSTVNHLMNICLNGPSPEEFVAEKAIIQWVQESQRACRPDFLD</sequence>
<proteinExistence type="predicted"/>
<evidence type="ECO:0008006" key="4">
    <source>
        <dbReference type="Google" id="ProtNLM"/>
    </source>
</evidence>
<accession>A0A3M6U455</accession>
<comment type="caution">
    <text evidence="2">The sequence shown here is derived from an EMBL/GenBank/DDBJ whole genome shotgun (WGS) entry which is preliminary data.</text>
</comment>
<evidence type="ECO:0000313" key="2">
    <source>
        <dbReference type="EMBL" id="RMX48465.1"/>
    </source>
</evidence>
<dbReference type="OrthoDB" id="5952815at2759"/>
<evidence type="ECO:0000313" key="3">
    <source>
        <dbReference type="Proteomes" id="UP000275408"/>
    </source>
</evidence>
<reference evidence="2 3" key="1">
    <citation type="journal article" date="2018" name="Sci. Rep.">
        <title>Comparative analysis of the Pocillopora damicornis genome highlights role of immune system in coral evolution.</title>
        <authorList>
            <person name="Cunning R."/>
            <person name="Bay R.A."/>
            <person name="Gillette P."/>
            <person name="Baker A.C."/>
            <person name="Traylor-Knowles N."/>
        </authorList>
    </citation>
    <scope>NUCLEOTIDE SEQUENCE [LARGE SCALE GENOMIC DNA]</scope>
    <source>
        <strain evidence="2">RSMAS</strain>
        <tissue evidence="2">Whole animal</tissue>
    </source>
</reference>
<dbReference type="EMBL" id="RCHS01002274">
    <property type="protein sequence ID" value="RMX48465.1"/>
    <property type="molecule type" value="Genomic_DNA"/>
</dbReference>
<dbReference type="PANTHER" id="PTHR46880">
    <property type="entry name" value="RAS-ASSOCIATING DOMAIN-CONTAINING PROTEIN"/>
    <property type="match status" value="1"/>
</dbReference>
<feature type="region of interest" description="Disordered" evidence="1">
    <location>
        <begin position="18"/>
        <end position="43"/>
    </location>
</feature>
<dbReference type="Proteomes" id="UP000275408">
    <property type="component" value="Unassembled WGS sequence"/>
</dbReference>
<dbReference type="PANTHER" id="PTHR46880:SF5">
    <property type="entry name" value="DUF4371 DOMAIN-CONTAINING PROTEIN"/>
    <property type="match status" value="1"/>
</dbReference>
<protein>
    <recommendedName>
        <fullName evidence="4">HAT C-terminal dimerisation domain-containing protein</fullName>
    </recommendedName>
</protein>
<dbReference type="AlphaFoldDB" id="A0A3M6U455"/>
<keyword evidence="3" id="KW-1185">Reference proteome</keyword>
<gene>
    <name evidence="2" type="ORF">pdam_00015186</name>
</gene>